<name>A0A072U5G3_MEDTR</name>
<keyword evidence="4 6" id="KW-0472">Membrane</keyword>
<feature type="transmembrane region" description="Helical" evidence="6">
    <location>
        <begin position="465"/>
        <end position="485"/>
    </location>
</feature>
<dbReference type="InterPro" id="IPR030184">
    <property type="entry name" value="WAT1-related"/>
</dbReference>
<feature type="transmembrane region" description="Helical" evidence="6">
    <location>
        <begin position="201"/>
        <end position="223"/>
    </location>
</feature>
<dbReference type="HOGENOM" id="CLU_374842_0_0_1"/>
<gene>
    <name evidence="7" type="ordered locus">MTR_6g007753</name>
</gene>
<evidence type="ECO:0000313" key="9">
    <source>
        <dbReference type="Proteomes" id="UP000002051"/>
    </source>
</evidence>
<dbReference type="SUPFAM" id="SSF103481">
    <property type="entry name" value="Multidrug resistance efflux transporter EmrE"/>
    <property type="match status" value="2"/>
</dbReference>
<reference evidence="8" key="3">
    <citation type="submission" date="2015-04" db="UniProtKB">
        <authorList>
            <consortium name="EnsemblPlants"/>
        </authorList>
    </citation>
    <scope>IDENTIFICATION</scope>
    <source>
        <strain evidence="8">cv. Jemalong A17</strain>
    </source>
</reference>
<evidence type="ECO:0000256" key="4">
    <source>
        <dbReference type="ARBA" id="ARBA00023136"/>
    </source>
</evidence>
<keyword evidence="9" id="KW-1185">Reference proteome</keyword>
<comment type="subcellular location">
    <subcellularLocation>
        <location evidence="1">Membrane</location>
        <topology evidence="1">Multi-pass membrane protein</topology>
    </subcellularLocation>
</comment>
<dbReference type="Proteomes" id="UP000002051">
    <property type="component" value="Chromosome 6"/>
</dbReference>
<dbReference type="PANTHER" id="PTHR31218">
    <property type="entry name" value="WAT1-RELATED PROTEIN"/>
    <property type="match status" value="1"/>
</dbReference>
<keyword evidence="2 6" id="KW-0812">Transmembrane</keyword>
<dbReference type="EMBL" id="CM001222">
    <property type="protein sequence ID" value="KEH24887.1"/>
    <property type="molecule type" value="Genomic_DNA"/>
</dbReference>
<feature type="compositionally biased region" description="Basic and acidic residues" evidence="5">
    <location>
        <begin position="58"/>
        <end position="71"/>
    </location>
</feature>
<sequence length="647" mass="69806">MTRRWSLYMDVLPPVVIIGNECSDMALLTLFKAVTLQGMNNHVFIAYAYAVGEESDMQRKEQSREKKDKDTSSYPGSFHNTEVVQMEKLAAKSRSSNAKVVGSIISIAGAFVMTFYKGPSIMNSSSLHQPAGFLKSVDSSWAIAGILLIFDYFLSSLWYILLVHILKEFPDELTIILFYSTTATIISIVVALLSVPKASAWKIGLNLSLVSVVCSAIFGKLIGNTVCAWSVRLKGAVYVTSFKPLQIVISAGLGVIFLGDTLHVGSIIGATIISIGLYAVLWGKATEEIEEDVGSLESPSNENAPLLQSSRTQTFENKTNGNVHCETHFVPTVGTSVLLPVTLFNRSRRSRVVPPLSFSIICKSVLLGAIGCSSQILGYMSINYSSPTLASAIANLVPAFTFMLAVTFRMEKLAAKSRSSNAKVVGSIISIAGAFVMTFYKGPSIMNSSSLHQPAGFLKSVDSSWAIAGILLIFDYFLSSLWYILLVHILKEFPDELTIILFYSTTATIISIVVALLSVPKASAWKIGLNLSLVSVVCSAIFGKLIGNTVCAWSVRLKGAVYVTSFKPLQIVISAGLGVIFLGDTLHVGSIIGATIISIGLYAVLWGKATEEIEEDVGSLESPSNENAPLLQSSRTQTFENKTNGNV</sequence>
<feature type="transmembrane region" description="Helical" evidence="6">
    <location>
        <begin position="235"/>
        <end position="258"/>
    </location>
</feature>
<feature type="region of interest" description="Disordered" evidence="5">
    <location>
        <begin position="58"/>
        <end position="78"/>
    </location>
</feature>
<feature type="transmembrane region" description="Helical" evidence="6">
    <location>
        <begin position="139"/>
        <end position="161"/>
    </location>
</feature>
<evidence type="ECO:0000256" key="6">
    <source>
        <dbReference type="SAM" id="Phobius"/>
    </source>
</evidence>
<evidence type="ECO:0000313" key="8">
    <source>
        <dbReference type="EnsemblPlants" id="KEH24887"/>
    </source>
</evidence>
<dbReference type="InterPro" id="IPR037185">
    <property type="entry name" value="EmrE-like"/>
</dbReference>
<feature type="transmembrane region" description="Helical" evidence="6">
    <location>
        <begin position="525"/>
        <end position="547"/>
    </location>
</feature>
<dbReference type="GO" id="GO:0005886">
    <property type="term" value="C:plasma membrane"/>
    <property type="evidence" value="ECO:0000318"/>
    <property type="project" value="GO_Central"/>
</dbReference>
<evidence type="ECO:0000256" key="3">
    <source>
        <dbReference type="ARBA" id="ARBA00022989"/>
    </source>
</evidence>
<dbReference type="EnsemblPlants" id="KEH24887">
    <property type="protein sequence ID" value="KEH24887"/>
    <property type="gene ID" value="MTR_6g007753"/>
</dbReference>
<feature type="transmembrane region" description="Helical" evidence="6">
    <location>
        <begin position="389"/>
        <end position="408"/>
    </location>
</feature>
<feature type="transmembrane region" description="Helical" evidence="6">
    <location>
        <begin position="264"/>
        <end position="282"/>
    </location>
</feature>
<dbReference type="GO" id="GO:0022857">
    <property type="term" value="F:transmembrane transporter activity"/>
    <property type="evidence" value="ECO:0007669"/>
    <property type="project" value="InterPro"/>
</dbReference>
<evidence type="ECO:0000256" key="5">
    <source>
        <dbReference type="SAM" id="MobiDB-lite"/>
    </source>
</evidence>
<dbReference type="AlphaFoldDB" id="A0A072U5G3"/>
<evidence type="ECO:0000256" key="2">
    <source>
        <dbReference type="ARBA" id="ARBA00022692"/>
    </source>
</evidence>
<feature type="transmembrane region" description="Helical" evidence="6">
    <location>
        <begin position="420"/>
        <end position="440"/>
    </location>
</feature>
<evidence type="ECO:0000256" key="1">
    <source>
        <dbReference type="ARBA" id="ARBA00004141"/>
    </source>
</evidence>
<feature type="transmembrane region" description="Helical" evidence="6">
    <location>
        <begin position="356"/>
        <end position="377"/>
    </location>
</feature>
<feature type="transmembrane region" description="Helical" evidence="6">
    <location>
        <begin position="497"/>
        <end position="519"/>
    </location>
</feature>
<dbReference type="STRING" id="3880.A0A072U5G3"/>
<feature type="transmembrane region" description="Helical" evidence="6">
    <location>
        <begin position="559"/>
        <end position="582"/>
    </location>
</feature>
<reference evidence="7 9" key="2">
    <citation type="journal article" date="2014" name="BMC Genomics">
        <title>An improved genome release (version Mt4.0) for the model legume Medicago truncatula.</title>
        <authorList>
            <person name="Tang H."/>
            <person name="Krishnakumar V."/>
            <person name="Bidwell S."/>
            <person name="Rosen B."/>
            <person name="Chan A."/>
            <person name="Zhou S."/>
            <person name="Gentzbittel L."/>
            <person name="Childs K.L."/>
            <person name="Yandell M."/>
            <person name="Gundlach H."/>
            <person name="Mayer K.F."/>
            <person name="Schwartz D.C."/>
            <person name="Town C.D."/>
        </authorList>
    </citation>
    <scope>GENOME REANNOTATION</scope>
    <source>
        <strain evidence="7">A17</strain>
        <strain evidence="8 9">cv. Jemalong A17</strain>
    </source>
</reference>
<feature type="transmembrane region" description="Helical" evidence="6">
    <location>
        <begin position="173"/>
        <end position="195"/>
    </location>
</feature>
<feature type="transmembrane region" description="Helical" evidence="6">
    <location>
        <begin position="100"/>
        <end position="119"/>
    </location>
</feature>
<feature type="transmembrane region" description="Helical" evidence="6">
    <location>
        <begin position="588"/>
        <end position="606"/>
    </location>
</feature>
<accession>A0A072U5G3</accession>
<evidence type="ECO:0000313" key="7">
    <source>
        <dbReference type="EMBL" id="KEH24887.1"/>
    </source>
</evidence>
<protein>
    <submittedName>
        <fullName evidence="7">Nodulin MtN21/EamA-like transporter family protein</fullName>
    </submittedName>
</protein>
<keyword evidence="3 6" id="KW-1133">Transmembrane helix</keyword>
<organism evidence="7 9">
    <name type="scientific">Medicago truncatula</name>
    <name type="common">Barrel medic</name>
    <name type="synonym">Medicago tribuloides</name>
    <dbReference type="NCBI Taxonomy" id="3880"/>
    <lineage>
        <taxon>Eukaryota</taxon>
        <taxon>Viridiplantae</taxon>
        <taxon>Streptophyta</taxon>
        <taxon>Embryophyta</taxon>
        <taxon>Tracheophyta</taxon>
        <taxon>Spermatophyta</taxon>
        <taxon>Magnoliopsida</taxon>
        <taxon>eudicotyledons</taxon>
        <taxon>Gunneridae</taxon>
        <taxon>Pentapetalae</taxon>
        <taxon>rosids</taxon>
        <taxon>fabids</taxon>
        <taxon>Fabales</taxon>
        <taxon>Fabaceae</taxon>
        <taxon>Papilionoideae</taxon>
        <taxon>50 kb inversion clade</taxon>
        <taxon>NPAAA clade</taxon>
        <taxon>Hologalegina</taxon>
        <taxon>IRL clade</taxon>
        <taxon>Trifolieae</taxon>
        <taxon>Medicago</taxon>
    </lineage>
</organism>
<proteinExistence type="predicted"/>
<reference evidence="7 9" key="1">
    <citation type="journal article" date="2011" name="Nature">
        <title>The Medicago genome provides insight into the evolution of rhizobial symbioses.</title>
        <authorList>
            <person name="Young N.D."/>
            <person name="Debelle F."/>
            <person name="Oldroyd G.E."/>
            <person name="Geurts R."/>
            <person name="Cannon S.B."/>
            <person name="Udvardi M.K."/>
            <person name="Benedito V.A."/>
            <person name="Mayer K.F."/>
            <person name="Gouzy J."/>
            <person name="Schoof H."/>
            <person name="Van de Peer Y."/>
            <person name="Proost S."/>
            <person name="Cook D.R."/>
            <person name="Meyers B.C."/>
            <person name="Spannagl M."/>
            <person name="Cheung F."/>
            <person name="De Mita S."/>
            <person name="Krishnakumar V."/>
            <person name="Gundlach H."/>
            <person name="Zhou S."/>
            <person name="Mudge J."/>
            <person name="Bharti A.K."/>
            <person name="Murray J.D."/>
            <person name="Naoumkina M.A."/>
            <person name="Rosen B."/>
            <person name="Silverstein K.A."/>
            <person name="Tang H."/>
            <person name="Rombauts S."/>
            <person name="Zhao P.X."/>
            <person name="Zhou P."/>
            <person name="Barbe V."/>
            <person name="Bardou P."/>
            <person name="Bechner M."/>
            <person name="Bellec A."/>
            <person name="Berger A."/>
            <person name="Berges H."/>
            <person name="Bidwell S."/>
            <person name="Bisseling T."/>
            <person name="Choisne N."/>
            <person name="Couloux A."/>
            <person name="Denny R."/>
            <person name="Deshpande S."/>
            <person name="Dai X."/>
            <person name="Doyle J.J."/>
            <person name="Dudez A.M."/>
            <person name="Farmer A.D."/>
            <person name="Fouteau S."/>
            <person name="Franken C."/>
            <person name="Gibelin C."/>
            <person name="Gish J."/>
            <person name="Goldstein S."/>
            <person name="Gonzalez A.J."/>
            <person name="Green P.J."/>
            <person name="Hallab A."/>
            <person name="Hartog M."/>
            <person name="Hua A."/>
            <person name="Humphray S.J."/>
            <person name="Jeong D.H."/>
            <person name="Jing Y."/>
            <person name="Jocker A."/>
            <person name="Kenton S.M."/>
            <person name="Kim D.J."/>
            <person name="Klee K."/>
            <person name="Lai H."/>
            <person name="Lang C."/>
            <person name="Lin S."/>
            <person name="Macmil S.L."/>
            <person name="Magdelenat G."/>
            <person name="Matthews L."/>
            <person name="McCorrison J."/>
            <person name="Monaghan E.L."/>
            <person name="Mun J.H."/>
            <person name="Najar F.Z."/>
            <person name="Nicholson C."/>
            <person name="Noirot C."/>
            <person name="O'Bleness M."/>
            <person name="Paule C.R."/>
            <person name="Poulain J."/>
            <person name="Prion F."/>
            <person name="Qin B."/>
            <person name="Qu C."/>
            <person name="Retzel E.F."/>
            <person name="Riddle C."/>
            <person name="Sallet E."/>
            <person name="Samain S."/>
            <person name="Samson N."/>
            <person name="Sanders I."/>
            <person name="Saurat O."/>
            <person name="Scarpelli C."/>
            <person name="Schiex T."/>
            <person name="Segurens B."/>
            <person name="Severin A.J."/>
            <person name="Sherrier D.J."/>
            <person name="Shi R."/>
            <person name="Sims S."/>
            <person name="Singer S.R."/>
            <person name="Sinharoy S."/>
            <person name="Sterck L."/>
            <person name="Viollet A."/>
            <person name="Wang B.B."/>
            <person name="Wang K."/>
            <person name="Wang M."/>
            <person name="Wang X."/>
            <person name="Warfsmann J."/>
            <person name="Weissenbach J."/>
            <person name="White D.D."/>
            <person name="White J.D."/>
            <person name="Wiley G.B."/>
            <person name="Wincker P."/>
            <person name="Xing Y."/>
            <person name="Yang L."/>
            <person name="Yao Z."/>
            <person name="Ying F."/>
            <person name="Zhai J."/>
            <person name="Zhou L."/>
            <person name="Zuber A."/>
            <person name="Denarie J."/>
            <person name="Dixon R.A."/>
            <person name="May G.D."/>
            <person name="Schwartz D.C."/>
            <person name="Rogers J."/>
            <person name="Quetier F."/>
            <person name="Town C.D."/>
            <person name="Roe B.A."/>
        </authorList>
    </citation>
    <scope>NUCLEOTIDE SEQUENCE [LARGE SCALE GENOMIC DNA]</scope>
    <source>
        <strain evidence="7">A17</strain>
        <strain evidence="8 9">cv. Jemalong A17</strain>
    </source>
</reference>